<protein>
    <submittedName>
        <fullName evidence="2">Uncharacterized protein</fullName>
    </submittedName>
</protein>
<comment type="caution">
    <text evidence="2">The sequence shown here is derived from an EMBL/GenBank/DDBJ whole genome shotgun (WGS) entry which is preliminary data.</text>
</comment>
<evidence type="ECO:0000313" key="5">
    <source>
        <dbReference type="Proteomes" id="UP000186883"/>
    </source>
</evidence>
<dbReference type="Proteomes" id="UP000076321">
    <property type="component" value="Unassembled WGS sequence"/>
</dbReference>
<accession>A0A154M9Y5</accession>
<dbReference type="Proteomes" id="UP000186883">
    <property type="component" value="Unassembled WGS sequence"/>
</dbReference>
<sequence length="121" mass="13274">MANEYMDGDAGKMNDIGGQFTAPPTATAEPLRREPLRCSDSGILECRELFLADSNSTNTLQTYVTHVMQGFAAFKEMTVASGRCYADGDGMSAREFEAIVNRRDLNLTDRAGIFEPQGDPR</sequence>
<keyword evidence="5" id="KW-1185">Reference proteome</keyword>
<reference evidence="2 4" key="1">
    <citation type="submission" date="2015-12" db="EMBL/GenBank/DDBJ databases">
        <title>Amycolatopsis regifaucium genome sequencing and assembly.</title>
        <authorList>
            <person name="Mayilraj S."/>
        </authorList>
    </citation>
    <scope>NUCLEOTIDE SEQUENCE [LARGE SCALE GENOMIC DNA]</scope>
    <source>
        <strain evidence="2 4">GY080</strain>
    </source>
</reference>
<dbReference type="RefSeq" id="WP_061986691.1">
    <property type="nucleotide sequence ID" value="NZ_FOPQ01000003.1"/>
</dbReference>
<evidence type="ECO:0000313" key="3">
    <source>
        <dbReference type="EMBL" id="OKA04737.1"/>
    </source>
</evidence>
<name>A0A154M9Y5_9PSEU</name>
<proteinExistence type="predicted"/>
<reference evidence="3 5" key="2">
    <citation type="submission" date="2016-11" db="EMBL/GenBank/DDBJ databases">
        <title>Genome sequencing of Amycolatopsis regifaucium.</title>
        <authorList>
            <person name="Mayilraj S."/>
            <person name="Kaur N."/>
        </authorList>
    </citation>
    <scope>NUCLEOTIDE SEQUENCE [LARGE SCALE GENOMIC DNA]</scope>
    <source>
        <strain evidence="3 5">GY080</strain>
    </source>
</reference>
<dbReference type="EMBL" id="LOBU02000021">
    <property type="protein sequence ID" value="OKA04737.1"/>
    <property type="molecule type" value="Genomic_DNA"/>
</dbReference>
<gene>
    <name evidence="3" type="ORF">ATP06_0230560</name>
    <name evidence="2" type="ORF">AVL48_05545</name>
</gene>
<evidence type="ECO:0000313" key="2">
    <source>
        <dbReference type="EMBL" id="KZB81474.1"/>
    </source>
</evidence>
<evidence type="ECO:0000313" key="4">
    <source>
        <dbReference type="Proteomes" id="UP000076321"/>
    </source>
</evidence>
<evidence type="ECO:0000256" key="1">
    <source>
        <dbReference type="SAM" id="MobiDB-lite"/>
    </source>
</evidence>
<dbReference type="EMBL" id="LQCI01000034">
    <property type="protein sequence ID" value="KZB81474.1"/>
    <property type="molecule type" value="Genomic_DNA"/>
</dbReference>
<dbReference type="AlphaFoldDB" id="A0A154M9Y5"/>
<organism evidence="2 4">
    <name type="scientific">Amycolatopsis regifaucium</name>
    <dbReference type="NCBI Taxonomy" id="546365"/>
    <lineage>
        <taxon>Bacteria</taxon>
        <taxon>Bacillati</taxon>
        <taxon>Actinomycetota</taxon>
        <taxon>Actinomycetes</taxon>
        <taxon>Pseudonocardiales</taxon>
        <taxon>Pseudonocardiaceae</taxon>
        <taxon>Amycolatopsis</taxon>
    </lineage>
</organism>
<feature type="region of interest" description="Disordered" evidence="1">
    <location>
        <begin position="1"/>
        <end position="32"/>
    </location>
</feature>